<feature type="transmembrane region" description="Helical" evidence="1">
    <location>
        <begin position="148"/>
        <end position="175"/>
    </location>
</feature>
<evidence type="ECO:0000313" key="6">
    <source>
        <dbReference type="Proteomes" id="UP001642409"/>
    </source>
</evidence>
<protein>
    <submittedName>
        <fullName evidence="3">Transmembrane domain-containing protein</fullName>
    </submittedName>
    <submittedName>
        <fullName evidence="4">Transmembrane_domain-containing protein</fullName>
    </submittedName>
</protein>
<organism evidence="3">
    <name type="scientific">Hexamita inflata</name>
    <dbReference type="NCBI Taxonomy" id="28002"/>
    <lineage>
        <taxon>Eukaryota</taxon>
        <taxon>Metamonada</taxon>
        <taxon>Diplomonadida</taxon>
        <taxon>Hexamitidae</taxon>
        <taxon>Hexamitinae</taxon>
        <taxon>Hexamita</taxon>
    </lineage>
</organism>
<feature type="transmembrane region" description="Helical" evidence="1">
    <location>
        <begin position="24"/>
        <end position="46"/>
    </location>
</feature>
<dbReference type="EMBL" id="CAXDID020000083">
    <property type="protein sequence ID" value="CAL6019389.1"/>
    <property type="molecule type" value="Genomic_DNA"/>
</dbReference>
<feature type="transmembrane region" description="Helical" evidence="1">
    <location>
        <begin position="108"/>
        <end position="128"/>
    </location>
</feature>
<evidence type="ECO:0000256" key="1">
    <source>
        <dbReference type="SAM" id="Phobius"/>
    </source>
</evidence>
<keyword evidence="1 3" id="KW-0812">Transmembrane</keyword>
<evidence type="ECO:0000313" key="4">
    <source>
        <dbReference type="EMBL" id="CAL6019389.1"/>
    </source>
</evidence>
<accession>A0AA86UVM9</accession>
<reference evidence="4 6" key="2">
    <citation type="submission" date="2024-07" db="EMBL/GenBank/DDBJ databases">
        <authorList>
            <person name="Akdeniz Z."/>
        </authorList>
    </citation>
    <scope>NUCLEOTIDE SEQUENCE [LARGE SCALE GENOMIC DNA]</scope>
</reference>
<name>A0AA86UVM9_9EUKA</name>
<dbReference type="EMBL" id="CAXDID020000123">
    <property type="protein sequence ID" value="CAL6032566.1"/>
    <property type="molecule type" value="Genomic_DNA"/>
</dbReference>
<keyword evidence="1" id="KW-0472">Membrane</keyword>
<comment type="caution">
    <text evidence="3">The sequence shown here is derived from an EMBL/GenBank/DDBJ whole genome shotgun (WGS) entry which is preliminary data.</text>
</comment>
<gene>
    <name evidence="4" type="ORF">HINF_LOCUS26922</name>
    <name evidence="2" type="ORF">HINF_LOCUS31671</name>
    <name evidence="5" type="ORF">HINF_LOCUS34546</name>
    <name evidence="3" type="ORF">HINF_LOCUS54106</name>
</gene>
<dbReference type="Proteomes" id="UP001642409">
    <property type="component" value="Unassembled WGS sequence"/>
</dbReference>
<dbReference type="EMBL" id="CATOUU010001007">
    <property type="protein sequence ID" value="CAI9966461.1"/>
    <property type="molecule type" value="Genomic_DNA"/>
</dbReference>
<evidence type="ECO:0000313" key="2">
    <source>
        <dbReference type="EMBL" id="CAI9944026.1"/>
    </source>
</evidence>
<dbReference type="AlphaFoldDB" id="A0AA86UVM9"/>
<sequence>MVTEKRVRRGKLTKMFSLQDALPAHYRLCIFNILLVILIFEIVLNIELIYDIPQMKKYTSTRKAVIQWYLPLNLQQIAIALFSFLGCLYFITSYLWPSNIYCFKSGTVFIAGSLAFFFSTIIWSPWYFVCFFVTHKQWKEIEELTPTLFYLMICLLILSIFNIGFVAWVITHIVLQRVLEMCGVKKLAKDLMHPIKMVNDDKRTVEISSSHHESLEKDESIEVEGELSVAIHVDNNPDVV</sequence>
<evidence type="ECO:0000313" key="3">
    <source>
        <dbReference type="EMBL" id="CAI9966461.1"/>
    </source>
</evidence>
<evidence type="ECO:0000313" key="5">
    <source>
        <dbReference type="EMBL" id="CAL6032566.1"/>
    </source>
</evidence>
<proteinExistence type="predicted"/>
<keyword evidence="6" id="KW-1185">Reference proteome</keyword>
<reference evidence="3" key="1">
    <citation type="submission" date="2023-06" db="EMBL/GenBank/DDBJ databases">
        <authorList>
            <person name="Kurt Z."/>
        </authorList>
    </citation>
    <scope>NUCLEOTIDE SEQUENCE</scope>
</reference>
<keyword evidence="1" id="KW-1133">Transmembrane helix</keyword>
<feature type="transmembrane region" description="Helical" evidence="1">
    <location>
        <begin position="77"/>
        <end position="96"/>
    </location>
</feature>
<dbReference type="EMBL" id="CATOUU010000721">
    <property type="protein sequence ID" value="CAI9944026.1"/>
    <property type="molecule type" value="Genomic_DNA"/>
</dbReference>